<evidence type="ECO:0000256" key="6">
    <source>
        <dbReference type="SAM" id="Phobius"/>
    </source>
</evidence>
<proteinExistence type="inferred from homology"/>
<feature type="domain" description="Rhodopsin" evidence="7">
    <location>
        <begin position="55"/>
        <end position="259"/>
    </location>
</feature>
<dbReference type="InterPro" id="IPR049326">
    <property type="entry name" value="Rhodopsin_dom_fungi"/>
</dbReference>
<dbReference type="GeneID" id="25408355"/>
<evidence type="ECO:0000256" key="3">
    <source>
        <dbReference type="ARBA" id="ARBA00022989"/>
    </source>
</evidence>
<dbReference type="Proteomes" id="UP000027730">
    <property type="component" value="Unassembled WGS sequence"/>
</dbReference>
<evidence type="ECO:0000313" key="8">
    <source>
        <dbReference type="EMBL" id="KEQ78291.1"/>
    </source>
</evidence>
<dbReference type="GO" id="GO:0016020">
    <property type="term" value="C:membrane"/>
    <property type="evidence" value="ECO:0007669"/>
    <property type="project" value="UniProtKB-SubCell"/>
</dbReference>
<protein>
    <recommendedName>
        <fullName evidence="7">Rhodopsin domain-containing protein</fullName>
    </recommendedName>
</protein>
<comment type="subcellular location">
    <subcellularLocation>
        <location evidence="1">Membrane</location>
        <topology evidence="1">Multi-pass membrane protein</topology>
    </subcellularLocation>
</comment>
<feature type="transmembrane region" description="Helical" evidence="6">
    <location>
        <begin position="178"/>
        <end position="199"/>
    </location>
</feature>
<dbReference type="Pfam" id="PF20684">
    <property type="entry name" value="Fung_rhodopsin"/>
    <property type="match status" value="1"/>
</dbReference>
<feature type="transmembrane region" description="Helical" evidence="6">
    <location>
        <begin position="53"/>
        <end position="72"/>
    </location>
</feature>
<keyword evidence="2 6" id="KW-0812">Transmembrane</keyword>
<gene>
    <name evidence="8" type="ORF">M436DRAFT_34912</name>
</gene>
<name>A0A074XUH7_9PEZI</name>
<evidence type="ECO:0000256" key="1">
    <source>
        <dbReference type="ARBA" id="ARBA00004141"/>
    </source>
</evidence>
<keyword evidence="4 6" id="KW-0472">Membrane</keyword>
<dbReference type="AlphaFoldDB" id="A0A074XUH7"/>
<dbReference type="OrthoDB" id="10017208at2759"/>
<comment type="similarity">
    <text evidence="5">Belongs to the SAT4 family.</text>
</comment>
<feature type="transmembrane region" description="Helical" evidence="6">
    <location>
        <begin position="102"/>
        <end position="123"/>
    </location>
</feature>
<dbReference type="EMBL" id="KL584702">
    <property type="protein sequence ID" value="KEQ78291.1"/>
    <property type="molecule type" value="Genomic_DNA"/>
</dbReference>
<evidence type="ECO:0000256" key="2">
    <source>
        <dbReference type="ARBA" id="ARBA00022692"/>
    </source>
</evidence>
<evidence type="ECO:0000256" key="5">
    <source>
        <dbReference type="ARBA" id="ARBA00038359"/>
    </source>
</evidence>
<accession>A0A074XUH7</accession>
<dbReference type="RefSeq" id="XP_013431578.1">
    <property type="nucleotide sequence ID" value="XM_013576124.1"/>
</dbReference>
<keyword evidence="3 6" id="KW-1133">Transmembrane helix</keyword>
<feature type="transmembrane region" description="Helical" evidence="6">
    <location>
        <begin position="21"/>
        <end position="41"/>
    </location>
</feature>
<dbReference type="PANTHER" id="PTHR33048:SF146">
    <property type="entry name" value="INTEGRAL MEMBRANE PROTEIN"/>
    <property type="match status" value="1"/>
</dbReference>
<evidence type="ECO:0000256" key="4">
    <source>
        <dbReference type="ARBA" id="ARBA00023136"/>
    </source>
</evidence>
<dbReference type="InterPro" id="IPR052337">
    <property type="entry name" value="SAT4-like"/>
</dbReference>
<sequence length="267" mass="29540">MGWIRDTTVEVASQPRYPLKIAVCAVSTPLAIMVVVLRGYHCLHINPRGRRSFYNLCLSLASAIAYNAIVIAKTRLGLGLPQTSFPEVNVERYARLDLVGRLMYILAKAGYNLALSFTALEYLANANLPTYHRMIWLAISVVAASHLSSVLILLLYCRPTEKAWIPRTEGRCLDIGPLLYGTSATTLTCNMIAVILPIRKLCSLQLTRSRQLNIVSFNLLGLLTPICSVIRICQIEAMLRHGDASMFTIWGVVELCVGVSADQVFLT</sequence>
<feature type="transmembrane region" description="Helical" evidence="6">
    <location>
        <begin position="135"/>
        <end position="157"/>
    </location>
</feature>
<feature type="transmembrane region" description="Helical" evidence="6">
    <location>
        <begin position="211"/>
        <end position="232"/>
    </location>
</feature>
<dbReference type="HOGENOM" id="CLU_028200_2_1_1"/>
<evidence type="ECO:0000259" key="7">
    <source>
        <dbReference type="Pfam" id="PF20684"/>
    </source>
</evidence>
<organism evidence="8 9">
    <name type="scientific">Aureobasidium namibiae CBS 147.97</name>
    <dbReference type="NCBI Taxonomy" id="1043004"/>
    <lineage>
        <taxon>Eukaryota</taxon>
        <taxon>Fungi</taxon>
        <taxon>Dikarya</taxon>
        <taxon>Ascomycota</taxon>
        <taxon>Pezizomycotina</taxon>
        <taxon>Dothideomycetes</taxon>
        <taxon>Dothideomycetidae</taxon>
        <taxon>Dothideales</taxon>
        <taxon>Saccotheciaceae</taxon>
        <taxon>Aureobasidium</taxon>
    </lineage>
</organism>
<dbReference type="PANTHER" id="PTHR33048">
    <property type="entry name" value="PTH11-LIKE INTEGRAL MEMBRANE PROTEIN (AFU_ORTHOLOGUE AFUA_5G11245)"/>
    <property type="match status" value="1"/>
</dbReference>
<evidence type="ECO:0000313" key="9">
    <source>
        <dbReference type="Proteomes" id="UP000027730"/>
    </source>
</evidence>
<keyword evidence="9" id="KW-1185">Reference proteome</keyword>
<reference evidence="8 9" key="1">
    <citation type="journal article" date="2014" name="BMC Genomics">
        <title>Genome sequencing of four Aureobasidium pullulans varieties: biotechnological potential, stress tolerance, and description of new species.</title>
        <authorList>
            <person name="Gostin Ar C."/>
            <person name="Ohm R.A."/>
            <person name="Kogej T."/>
            <person name="Sonjak S."/>
            <person name="Turk M."/>
            <person name="Zajc J."/>
            <person name="Zalar P."/>
            <person name="Grube M."/>
            <person name="Sun H."/>
            <person name="Han J."/>
            <person name="Sharma A."/>
            <person name="Chiniquy J."/>
            <person name="Ngan C.Y."/>
            <person name="Lipzen A."/>
            <person name="Barry K."/>
            <person name="Grigoriev I.V."/>
            <person name="Gunde-Cimerman N."/>
        </authorList>
    </citation>
    <scope>NUCLEOTIDE SEQUENCE [LARGE SCALE GENOMIC DNA]</scope>
    <source>
        <strain evidence="8 9">CBS 147.97</strain>
    </source>
</reference>